<dbReference type="OrthoDB" id="3863715at2759"/>
<evidence type="ECO:0000313" key="8">
    <source>
        <dbReference type="EMBL" id="KAF9599899.1"/>
    </source>
</evidence>
<organism evidence="8 9">
    <name type="scientific">Coptis chinensis</name>
    <dbReference type="NCBI Taxonomy" id="261450"/>
    <lineage>
        <taxon>Eukaryota</taxon>
        <taxon>Viridiplantae</taxon>
        <taxon>Streptophyta</taxon>
        <taxon>Embryophyta</taxon>
        <taxon>Tracheophyta</taxon>
        <taxon>Spermatophyta</taxon>
        <taxon>Magnoliopsida</taxon>
        <taxon>Ranunculales</taxon>
        <taxon>Ranunculaceae</taxon>
        <taxon>Coptidoideae</taxon>
        <taxon>Coptis</taxon>
    </lineage>
</organism>
<keyword evidence="3 5" id="KW-0863">Zinc-finger</keyword>
<dbReference type="Pfam" id="PF00098">
    <property type="entry name" value="zf-CCHC"/>
    <property type="match status" value="3"/>
</dbReference>
<feature type="transmembrane region" description="Helical" evidence="6">
    <location>
        <begin position="20"/>
        <end position="39"/>
    </location>
</feature>
<evidence type="ECO:0000256" key="3">
    <source>
        <dbReference type="ARBA" id="ARBA00022771"/>
    </source>
</evidence>
<dbReference type="GO" id="GO:0003676">
    <property type="term" value="F:nucleic acid binding"/>
    <property type="evidence" value="ECO:0007669"/>
    <property type="project" value="InterPro"/>
</dbReference>
<dbReference type="InterPro" id="IPR036875">
    <property type="entry name" value="Znf_CCHC_sf"/>
</dbReference>
<name>A0A835HKA8_9MAGN</name>
<dbReference type="SUPFAM" id="SSF57756">
    <property type="entry name" value="Retrovirus zinc finger-like domains"/>
    <property type="match status" value="2"/>
</dbReference>
<keyword evidence="9" id="KW-1185">Reference proteome</keyword>
<sequence>MLQSPDTQLREMSASALGRLAQVVVNLVVFLLQGVWAFLGGVKIFVGLVHNLSNGLNPQSSITLTSSHLVGLKSSLCQDGDSQVLDSQDNLVKNCKRPGHYARECPNVAVCNNCGVPGHATIARRLSTWVVTVRMSHVARQCPKSEFVGERGGGVCDSGYRDIVCRSCHQVGHMSRDCTGGLMICHNCGGRGHMAYECLSGRFMERAPRRYWHFQRRSLWAVMVDLLGRARHLEEALNHAATMPIEACGEHSLVFVGSMEILIREKGLRKSAGCSLMEAEDGIIHELFAGDVTHPKSKEIKEVLEELLQTSVGLLTTTAGTPIRIVKNLRVCEDFHTVMCGASLIMRREIVEG</sequence>
<evidence type="ECO:0000256" key="4">
    <source>
        <dbReference type="ARBA" id="ARBA00022833"/>
    </source>
</evidence>
<dbReference type="AlphaFoldDB" id="A0A835HKA8"/>
<dbReference type="Gene3D" id="4.10.60.10">
    <property type="entry name" value="Zinc finger, CCHC-type"/>
    <property type="match status" value="2"/>
</dbReference>
<keyword evidence="6" id="KW-0472">Membrane</keyword>
<evidence type="ECO:0000256" key="2">
    <source>
        <dbReference type="ARBA" id="ARBA00022737"/>
    </source>
</evidence>
<dbReference type="InterPro" id="IPR032867">
    <property type="entry name" value="DYW_dom"/>
</dbReference>
<dbReference type="PANTHER" id="PTHR47103:SF8">
    <property type="entry name" value="DNA-BINDING PROTEIN"/>
    <property type="match status" value="1"/>
</dbReference>
<dbReference type="PANTHER" id="PTHR47103">
    <property type="entry name" value="DNA-BINDING PROTEIN"/>
    <property type="match status" value="1"/>
</dbReference>
<protein>
    <recommendedName>
        <fullName evidence="7">CCHC-type domain-containing protein</fullName>
    </recommendedName>
</protein>
<proteinExistence type="predicted"/>
<evidence type="ECO:0000256" key="5">
    <source>
        <dbReference type="PROSITE-ProRule" id="PRU00047"/>
    </source>
</evidence>
<feature type="domain" description="CCHC-type" evidence="7">
    <location>
        <begin position="185"/>
        <end position="198"/>
    </location>
</feature>
<evidence type="ECO:0000259" key="7">
    <source>
        <dbReference type="PROSITE" id="PS50158"/>
    </source>
</evidence>
<keyword evidence="6" id="KW-1133">Transmembrane helix</keyword>
<keyword evidence="1" id="KW-0479">Metal-binding</keyword>
<dbReference type="PROSITE" id="PS50158">
    <property type="entry name" value="ZF_CCHC"/>
    <property type="match status" value="2"/>
</dbReference>
<dbReference type="EMBL" id="JADFTS010000006">
    <property type="protein sequence ID" value="KAF9599899.1"/>
    <property type="molecule type" value="Genomic_DNA"/>
</dbReference>
<gene>
    <name evidence="8" type="ORF">IFM89_001845</name>
</gene>
<accession>A0A835HKA8</accession>
<evidence type="ECO:0000313" key="9">
    <source>
        <dbReference type="Proteomes" id="UP000631114"/>
    </source>
</evidence>
<keyword evidence="6" id="KW-0812">Transmembrane</keyword>
<dbReference type="SMART" id="SM00343">
    <property type="entry name" value="ZnF_C2HC"/>
    <property type="match status" value="3"/>
</dbReference>
<keyword evidence="2" id="KW-0677">Repeat</keyword>
<keyword evidence="4" id="KW-0862">Zinc</keyword>
<dbReference type="InterPro" id="IPR001878">
    <property type="entry name" value="Znf_CCHC"/>
</dbReference>
<evidence type="ECO:0000256" key="1">
    <source>
        <dbReference type="ARBA" id="ARBA00022723"/>
    </source>
</evidence>
<feature type="domain" description="CCHC-type" evidence="7">
    <location>
        <begin position="165"/>
        <end position="178"/>
    </location>
</feature>
<evidence type="ECO:0000256" key="6">
    <source>
        <dbReference type="SAM" id="Phobius"/>
    </source>
</evidence>
<comment type="caution">
    <text evidence="8">The sequence shown here is derived from an EMBL/GenBank/DDBJ whole genome shotgun (WGS) entry which is preliminary data.</text>
</comment>
<reference evidence="8 9" key="1">
    <citation type="submission" date="2020-10" db="EMBL/GenBank/DDBJ databases">
        <title>The Coptis chinensis genome and diversification of protoberbering-type alkaloids.</title>
        <authorList>
            <person name="Wang B."/>
            <person name="Shu S."/>
            <person name="Song C."/>
            <person name="Liu Y."/>
        </authorList>
    </citation>
    <scope>NUCLEOTIDE SEQUENCE [LARGE SCALE GENOMIC DNA]</scope>
    <source>
        <strain evidence="8">HL-2020</strain>
        <tissue evidence="8">Leaf</tissue>
    </source>
</reference>
<dbReference type="Proteomes" id="UP000631114">
    <property type="component" value="Unassembled WGS sequence"/>
</dbReference>
<dbReference type="Pfam" id="PF14432">
    <property type="entry name" value="DYW_deaminase"/>
    <property type="match status" value="1"/>
</dbReference>
<dbReference type="GO" id="GO:0008270">
    <property type="term" value="F:zinc ion binding"/>
    <property type="evidence" value="ECO:0007669"/>
    <property type="project" value="UniProtKB-KW"/>
</dbReference>